<organism evidence="1 2">
    <name type="scientific">Agathobacter rectalis</name>
    <dbReference type="NCBI Taxonomy" id="39491"/>
    <lineage>
        <taxon>Bacteria</taxon>
        <taxon>Bacillati</taxon>
        <taxon>Bacillota</taxon>
        <taxon>Clostridia</taxon>
        <taxon>Lachnospirales</taxon>
        <taxon>Lachnospiraceae</taxon>
        <taxon>Agathobacter</taxon>
    </lineage>
</organism>
<comment type="caution">
    <text evidence="1">The sequence shown here is derived from an EMBL/GenBank/DDBJ whole genome shotgun (WGS) entry which is preliminary data.</text>
</comment>
<evidence type="ECO:0000313" key="1">
    <source>
        <dbReference type="EMBL" id="RHI23277.1"/>
    </source>
</evidence>
<gene>
    <name evidence="1" type="ORF">DW172_07910</name>
</gene>
<protein>
    <submittedName>
        <fullName evidence="1">Uncharacterized protein</fullName>
    </submittedName>
</protein>
<proteinExistence type="predicted"/>
<reference evidence="1 2" key="1">
    <citation type="submission" date="2018-08" db="EMBL/GenBank/DDBJ databases">
        <title>A genome reference for cultivated species of the human gut microbiota.</title>
        <authorList>
            <person name="Zou Y."/>
            <person name="Xue W."/>
            <person name="Luo G."/>
        </authorList>
    </citation>
    <scope>NUCLEOTIDE SEQUENCE [LARGE SCALE GENOMIC DNA]</scope>
    <source>
        <strain evidence="1 2">AM16-11</strain>
    </source>
</reference>
<sequence>MRTTGSNKSIGGFHAVKAPELLLRNNQSKKLTEKSLEKKLHNMGTEELIQIYSLPWIQEDNG</sequence>
<name>A0A414ZM73_9FIRM</name>
<dbReference type="RefSeq" id="WP_118192908.1">
    <property type="nucleotide sequence ID" value="NZ_QRKN01000004.1"/>
</dbReference>
<accession>A0A414ZM73</accession>
<evidence type="ECO:0000313" key="2">
    <source>
        <dbReference type="Proteomes" id="UP000285865"/>
    </source>
</evidence>
<dbReference type="Proteomes" id="UP000285865">
    <property type="component" value="Unassembled WGS sequence"/>
</dbReference>
<dbReference type="AlphaFoldDB" id="A0A414ZM73"/>
<dbReference type="EMBL" id="QRKN01000004">
    <property type="protein sequence ID" value="RHI23277.1"/>
    <property type="molecule type" value="Genomic_DNA"/>
</dbReference>